<proteinExistence type="predicted"/>
<comment type="caution">
    <text evidence="1">The sequence shown here is derived from an EMBL/GenBank/DDBJ whole genome shotgun (WGS) entry which is preliminary data.</text>
</comment>
<evidence type="ECO:0000313" key="2">
    <source>
        <dbReference type="Proteomes" id="UP000308444"/>
    </source>
</evidence>
<evidence type="ECO:0000313" key="1">
    <source>
        <dbReference type="EMBL" id="TKJ05819.1"/>
    </source>
</evidence>
<protein>
    <submittedName>
        <fullName evidence="1">Uncharacterized protein</fullName>
    </submittedName>
</protein>
<reference evidence="1 2" key="1">
    <citation type="journal article" date="2019" name="Environ. Microbiol.">
        <title>An active ?-lactamase is a part of an orchestrated cell wall stress resistance network of Bacillus subtilis and related rhizosphere species.</title>
        <authorList>
            <person name="Bucher T."/>
            <person name="Keren-Paz A."/>
            <person name="Hausser J."/>
            <person name="Olender T."/>
            <person name="Cytryn E."/>
            <person name="Kolodkin-Gal I."/>
        </authorList>
    </citation>
    <scope>NUCLEOTIDE SEQUENCE [LARGE SCALE GENOMIC DNA]</scope>
    <source>
        <strain evidence="1 2">I32</strain>
    </source>
</reference>
<dbReference type="AlphaFoldDB" id="A0A9X9F7L6"/>
<dbReference type="Proteomes" id="UP000308444">
    <property type="component" value="Unassembled WGS sequence"/>
</dbReference>
<accession>A0A9X9F7L6</accession>
<dbReference type="EMBL" id="SZOH01000432">
    <property type="protein sequence ID" value="TKJ05819.1"/>
    <property type="molecule type" value="Genomic_DNA"/>
</dbReference>
<organism evidence="1 2">
    <name type="scientific">Bacillus cereus</name>
    <dbReference type="NCBI Taxonomy" id="1396"/>
    <lineage>
        <taxon>Bacteria</taxon>
        <taxon>Bacillati</taxon>
        <taxon>Bacillota</taxon>
        <taxon>Bacilli</taxon>
        <taxon>Bacillales</taxon>
        <taxon>Bacillaceae</taxon>
        <taxon>Bacillus</taxon>
        <taxon>Bacillus cereus group</taxon>
    </lineage>
</organism>
<name>A0A9X9F7L6_BACCE</name>
<gene>
    <name evidence="1" type="ORF">FC695_07850</name>
</gene>
<sequence length="82" mass="9613">MYKTDNPIYAKDLNGNKIMICGASCQESSIYNNVSWVSERRYEDLCKSYRSFCEDNPHILTKPEFFKMIDGVEYLITRNSNI</sequence>